<comment type="caution">
    <text evidence="1">The sequence shown here is derived from an EMBL/GenBank/DDBJ whole genome shotgun (WGS) entry which is preliminary data.</text>
</comment>
<keyword evidence="2" id="KW-1185">Reference proteome</keyword>
<dbReference type="AlphaFoldDB" id="A0A1R1XR34"/>
<dbReference type="Proteomes" id="UP000187283">
    <property type="component" value="Unassembled WGS sequence"/>
</dbReference>
<evidence type="ECO:0000313" key="2">
    <source>
        <dbReference type="Proteomes" id="UP000187283"/>
    </source>
</evidence>
<dbReference type="EMBL" id="LSSN01002138">
    <property type="protein sequence ID" value="OMJ17117.1"/>
    <property type="molecule type" value="Genomic_DNA"/>
</dbReference>
<gene>
    <name evidence="1" type="ORF">AYI70_g6187</name>
</gene>
<dbReference type="OrthoDB" id="5632576at2759"/>
<proteinExistence type="predicted"/>
<name>A0A1R1XR34_9FUNG</name>
<organism evidence="1 2">
    <name type="scientific">Smittium culicis</name>
    <dbReference type="NCBI Taxonomy" id="133412"/>
    <lineage>
        <taxon>Eukaryota</taxon>
        <taxon>Fungi</taxon>
        <taxon>Fungi incertae sedis</taxon>
        <taxon>Zoopagomycota</taxon>
        <taxon>Kickxellomycotina</taxon>
        <taxon>Harpellomycetes</taxon>
        <taxon>Harpellales</taxon>
        <taxon>Legeriomycetaceae</taxon>
        <taxon>Smittium</taxon>
    </lineage>
</organism>
<sequence>MISLLFSSKVNKRSSTGSFSIEPAQLQISDISQLIANPIPTPKEANKIKHVDVSRSPLTKRSSIPDFDAVLPQAPRKQQLQISSSLSNKSSRISLGSSHAEISAPTANIKLKKIRSFSNNQTLPKQLPNLCQSLIQIKPKKSLPTILNTDNIKPKKSLPTTLNIDNIKPKKSLPTSINTDNIKPKKEFLGFSNKLFKASFFKKALFKPKSENPKKLSYNSDDDDDLQLNDFESSLLSLGSIDLQMHNSKNIPHDDSYLIKYNFDPLADEYSTQNLDKDSNSSNRSSTTLVDKYLQLNDSNLDLVRIVYSQSLNKLANNSNHTLLQKICIKSMIKSAEKCLYNNSPEPDVPEPSEIDIFLAERFYNNSACGKRNPSRNYRISKSRSSPQLT</sequence>
<reference evidence="1 2" key="1">
    <citation type="submission" date="2017-01" db="EMBL/GenBank/DDBJ databases">
        <authorList>
            <person name="Mah S.A."/>
            <person name="Swanson W.J."/>
            <person name="Moy G.W."/>
            <person name="Vacquier V.D."/>
        </authorList>
    </citation>
    <scope>NUCLEOTIDE SEQUENCE [LARGE SCALE GENOMIC DNA]</scope>
    <source>
        <strain evidence="1 2">GSMNP</strain>
    </source>
</reference>
<evidence type="ECO:0000313" key="1">
    <source>
        <dbReference type="EMBL" id="OMJ17117.1"/>
    </source>
</evidence>
<protein>
    <submittedName>
        <fullName evidence="1">Uncharacterized protein</fullName>
    </submittedName>
</protein>
<accession>A0A1R1XR34</accession>